<dbReference type="OrthoDB" id="6500128at2759"/>
<keyword evidence="5" id="KW-0547">Nucleotide-binding</keyword>
<evidence type="ECO:0000256" key="7">
    <source>
        <dbReference type="ARBA" id="ARBA00022967"/>
    </source>
</evidence>
<name>A2FIU8_TRIV3</name>
<accession>A2FIU8</accession>
<evidence type="ECO:0000256" key="11">
    <source>
        <dbReference type="SAM" id="Phobius"/>
    </source>
</evidence>
<sequence>MFPNRSTHRSSSEYSTRRSSEYSLSEQIKVQDDDTKMAKGTLYKMAFGSCKNVLAIIPSFISGGGTILTFFLFGKLLNQLTFYSMDPNPNAYDKCLKYIYGMIGTSCGSALCKFFDQYAWIRIGAEVSGRIRRDLFRSMMQNDVTFFDTNPIGGILTLLSEDSQQVQQAFGTEKGTQISNLAQFITGIVFAYVYSWKLALIATAIIPVAGIFMAFFMPAVIKEASRRFLSLSKSMTIAEETLSSVRTVRGFNREEDEIVRFEKSQYETIKSERRIGFLMSGMGSIIMILLWAMVLGNLYYGTHLVQNSLRSDGTFGFGLGDLMSCWGYCMFGRMGILMLQGSLQGEQRAIAAGARIFKLTNSPPSVPFDGGIEPDNFVGEIEFKNVTFRYPTRPVNVLNNVSFKIRSGEIAALVGHYGSGKSTCVQLLERYYDVTEGLILLDGRDIKEYNPRWLHHKIGLVGQEPTLFSTTIKNNILYGVETATDSQIDTAADIANAKKFIEKLDKKYDTLVGDRGGQLSGGQRQRIAIARAVIKNPRILICDEAISALDAESEKKVQAALDNVLIGRTGVIVAHRLSTIKNANIIYVFDAGVIVEQGTHNELVQKGGFYYKLVSRQLTQKDIMKGSEAAKKNNANSAAGNNISDTSNPQNKPVQPLPDPVKKDEKKKENKNEMKKDKKKKETSDSDSGINSSTTNSEKTRLLLPAYSF</sequence>
<dbReference type="Pfam" id="PF00664">
    <property type="entry name" value="ABC_membrane"/>
    <property type="match status" value="1"/>
</dbReference>
<dbReference type="Gene3D" id="3.40.50.300">
    <property type="entry name" value="P-loop containing nucleotide triphosphate hydrolases"/>
    <property type="match status" value="1"/>
</dbReference>
<keyword evidence="3" id="KW-0813">Transport</keyword>
<dbReference type="PANTHER" id="PTHR43394">
    <property type="entry name" value="ATP-DEPENDENT PERMEASE MDL1, MITOCHONDRIAL"/>
    <property type="match status" value="1"/>
</dbReference>
<evidence type="ECO:0000256" key="2">
    <source>
        <dbReference type="ARBA" id="ARBA00006493"/>
    </source>
</evidence>
<dbReference type="SMR" id="A2FIU8"/>
<evidence type="ECO:0000259" key="12">
    <source>
        <dbReference type="PROSITE" id="PS50893"/>
    </source>
</evidence>
<keyword evidence="8 11" id="KW-1133">Transmembrane helix</keyword>
<evidence type="ECO:0000313" key="15">
    <source>
        <dbReference type="Proteomes" id="UP000001542"/>
    </source>
</evidence>
<evidence type="ECO:0000259" key="13">
    <source>
        <dbReference type="PROSITE" id="PS50929"/>
    </source>
</evidence>
<gene>
    <name evidence="14" type="ORF">TVAG_078520</name>
</gene>
<feature type="region of interest" description="Disordered" evidence="10">
    <location>
        <begin position="1"/>
        <end position="20"/>
    </location>
</feature>
<dbReference type="InterPro" id="IPR027417">
    <property type="entry name" value="P-loop_NTPase"/>
</dbReference>
<dbReference type="OMA" id="LMSVMMA"/>
<dbReference type="eggNOG" id="KOG0055">
    <property type="taxonomic scope" value="Eukaryota"/>
</dbReference>
<dbReference type="InterPro" id="IPR017871">
    <property type="entry name" value="ABC_transporter-like_CS"/>
</dbReference>
<evidence type="ECO:0000256" key="5">
    <source>
        <dbReference type="ARBA" id="ARBA00022741"/>
    </source>
</evidence>
<feature type="domain" description="ABC transmembrane type-1" evidence="13">
    <location>
        <begin position="59"/>
        <end position="339"/>
    </location>
</feature>
<dbReference type="CDD" id="cd03249">
    <property type="entry name" value="ABC_MTABC3_MDL1_MDL2"/>
    <property type="match status" value="1"/>
</dbReference>
<feature type="compositionally biased region" description="Low complexity" evidence="10">
    <location>
        <begin position="632"/>
        <end position="642"/>
    </location>
</feature>
<keyword evidence="4 11" id="KW-0812">Transmembrane</keyword>
<dbReference type="RefSeq" id="XP_001308093.1">
    <property type="nucleotide sequence ID" value="XM_001308092.1"/>
</dbReference>
<comment type="similarity">
    <text evidence="2">Belongs to the ABC transporter superfamily. ABCB family. MHC peptide exporter (TC 3.A.1.209) subfamily.</text>
</comment>
<feature type="compositionally biased region" description="Polar residues" evidence="10">
    <location>
        <begin position="643"/>
        <end position="653"/>
    </location>
</feature>
<dbReference type="SMART" id="SM00382">
    <property type="entry name" value="AAA"/>
    <property type="match status" value="1"/>
</dbReference>
<organism evidence="14 15">
    <name type="scientific">Trichomonas vaginalis (strain ATCC PRA-98 / G3)</name>
    <dbReference type="NCBI Taxonomy" id="412133"/>
    <lineage>
        <taxon>Eukaryota</taxon>
        <taxon>Metamonada</taxon>
        <taxon>Parabasalia</taxon>
        <taxon>Trichomonadida</taxon>
        <taxon>Trichomonadidae</taxon>
        <taxon>Trichomonas</taxon>
    </lineage>
</organism>
<dbReference type="InParanoid" id="A2FIU8"/>
<keyword evidence="9 11" id="KW-0472">Membrane</keyword>
<comment type="subcellular location">
    <subcellularLocation>
        <location evidence="1">Endomembrane system</location>
        <topology evidence="1">Multi-pass membrane protein</topology>
    </subcellularLocation>
</comment>
<reference evidence="14" key="2">
    <citation type="journal article" date="2007" name="Science">
        <title>Draft genome sequence of the sexually transmitted pathogen Trichomonas vaginalis.</title>
        <authorList>
            <person name="Carlton J.M."/>
            <person name="Hirt R.P."/>
            <person name="Silva J.C."/>
            <person name="Delcher A.L."/>
            <person name="Schatz M."/>
            <person name="Zhao Q."/>
            <person name="Wortman J.R."/>
            <person name="Bidwell S.L."/>
            <person name="Alsmark U.C.M."/>
            <person name="Besteiro S."/>
            <person name="Sicheritz-Ponten T."/>
            <person name="Noel C.J."/>
            <person name="Dacks J.B."/>
            <person name="Foster P.G."/>
            <person name="Simillion C."/>
            <person name="Van de Peer Y."/>
            <person name="Miranda-Saavedra D."/>
            <person name="Barton G.J."/>
            <person name="Westrop G.D."/>
            <person name="Mueller S."/>
            <person name="Dessi D."/>
            <person name="Fiori P.L."/>
            <person name="Ren Q."/>
            <person name="Paulsen I."/>
            <person name="Zhang H."/>
            <person name="Bastida-Corcuera F.D."/>
            <person name="Simoes-Barbosa A."/>
            <person name="Brown M.T."/>
            <person name="Hayes R.D."/>
            <person name="Mukherjee M."/>
            <person name="Okumura C.Y."/>
            <person name="Schneider R."/>
            <person name="Smith A.J."/>
            <person name="Vanacova S."/>
            <person name="Villalvazo M."/>
            <person name="Haas B.J."/>
            <person name="Pertea M."/>
            <person name="Feldblyum T.V."/>
            <person name="Utterback T.R."/>
            <person name="Shu C.L."/>
            <person name="Osoegawa K."/>
            <person name="de Jong P.J."/>
            <person name="Hrdy I."/>
            <person name="Horvathova L."/>
            <person name="Zubacova Z."/>
            <person name="Dolezal P."/>
            <person name="Malik S.B."/>
            <person name="Logsdon J.M. Jr."/>
            <person name="Henze K."/>
            <person name="Gupta A."/>
            <person name="Wang C.C."/>
            <person name="Dunne R.L."/>
            <person name="Upcroft J.A."/>
            <person name="Upcroft P."/>
            <person name="White O."/>
            <person name="Salzberg S.L."/>
            <person name="Tang P."/>
            <person name="Chiu C.-H."/>
            <person name="Lee Y.-S."/>
            <person name="Embley T.M."/>
            <person name="Coombs G.H."/>
            <person name="Mottram J.C."/>
            <person name="Tachezy J."/>
            <person name="Fraser-Liggett C.M."/>
            <person name="Johnson P.J."/>
        </authorList>
    </citation>
    <scope>NUCLEOTIDE SEQUENCE [LARGE SCALE GENOMIC DNA]</scope>
    <source>
        <strain evidence="14">G3</strain>
    </source>
</reference>
<feature type="compositionally biased region" description="Polar residues" evidence="10">
    <location>
        <begin position="686"/>
        <end position="697"/>
    </location>
</feature>
<dbReference type="Pfam" id="PF00005">
    <property type="entry name" value="ABC_tran"/>
    <property type="match status" value="1"/>
</dbReference>
<evidence type="ECO:0000256" key="6">
    <source>
        <dbReference type="ARBA" id="ARBA00022840"/>
    </source>
</evidence>
<dbReference type="FunCoup" id="A2FIU8">
    <property type="interactions" value="143"/>
</dbReference>
<dbReference type="GO" id="GO:0015421">
    <property type="term" value="F:ABC-type oligopeptide transporter activity"/>
    <property type="evidence" value="ECO:0000318"/>
    <property type="project" value="GO_Central"/>
</dbReference>
<dbReference type="PANTHER" id="PTHR43394:SF1">
    <property type="entry name" value="ATP-BINDING CASSETTE SUB-FAMILY B MEMBER 10, MITOCHONDRIAL"/>
    <property type="match status" value="1"/>
</dbReference>
<dbReference type="EMBL" id="DS113820">
    <property type="protein sequence ID" value="EAX95163.1"/>
    <property type="molecule type" value="Genomic_DNA"/>
</dbReference>
<dbReference type="GO" id="GO:0090374">
    <property type="term" value="P:oligopeptide export from mitochondrion"/>
    <property type="evidence" value="ECO:0000318"/>
    <property type="project" value="GO_Central"/>
</dbReference>
<dbReference type="FunFam" id="1.20.1560.10:FF:000175">
    <property type="entry name" value="ABC transporter family protein"/>
    <property type="match status" value="1"/>
</dbReference>
<dbReference type="STRING" id="5722.A2FIU8"/>
<dbReference type="GO" id="GO:0005524">
    <property type="term" value="F:ATP binding"/>
    <property type="evidence" value="ECO:0007669"/>
    <property type="project" value="UniProtKB-KW"/>
</dbReference>
<feature type="domain" description="ABC transporter" evidence="12">
    <location>
        <begin position="381"/>
        <end position="616"/>
    </location>
</feature>
<dbReference type="SUPFAM" id="SSF90123">
    <property type="entry name" value="ABC transporter transmembrane region"/>
    <property type="match status" value="1"/>
</dbReference>
<dbReference type="GO" id="GO:0012505">
    <property type="term" value="C:endomembrane system"/>
    <property type="evidence" value="ECO:0007669"/>
    <property type="project" value="UniProtKB-SubCell"/>
</dbReference>
<dbReference type="InterPro" id="IPR036640">
    <property type="entry name" value="ABC1_TM_sf"/>
</dbReference>
<evidence type="ECO:0000313" key="14">
    <source>
        <dbReference type="EMBL" id="EAX95163.1"/>
    </source>
</evidence>
<feature type="transmembrane region" description="Helical" evidence="11">
    <location>
        <begin position="53"/>
        <end position="77"/>
    </location>
</feature>
<evidence type="ECO:0000256" key="8">
    <source>
        <dbReference type="ARBA" id="ARBA00022989"/>
    </source>
</evidence>
<dbReference type="PROSITE" id="PS00211">
    <property type="entry name" value="ABC_TRANSPORTER_1"/>
    <property type="match status" value="1"/>
</dbReference>
<dbReference type="KEGG" id="tva:4752907"/>
<dbReference type="PROSITE" id="PS50893">
    <property type="entry name" value="ABC_TRANSPORTER_2"/>
    <property type="match status" value="1"/>
</dbReference>
<keyword evidence="6" id="KW-0067">ATP-binding</keyword>
<feature type="region of interest" description="Disordered" evidence="10">
    <location>
        <begin position="628"/>
        <end position="709"/>
    </location>
</feature>
<dbReference type="PROSITE" id="PS50929">
    <property type="entry name" value="ABC_TM1F"/>
    <property type="match status" value="1"/>
</dbReference>
<dbReference type="InterPro" id="IPR039421">
    <property type="entry name" value="Type_1_exporter"/>
</dbReference>
<dbReference type="AlphaFoldDB" id="A2FIU8"/>
<feature type="transmembrane region" description="Helical" evidence="11">
    <location>
        <begin position="275"/>
        <end position="294"/>
    </location>
</feature>
<protein>
    <submittedName>
        <fullName evidence="14">ABC transporter family protein</fullName>
    </submittedName>
</protein>
<evidence type="ECO:0000256" key="1">
    <source>
        <dbReference type="ARBA" id="ARBA00004127"/>
    </source>
</evidence>
<dbReference type="Gene3D" id="1.20.1560.10">
    <property type="entry name" value="ABC transporter type 1, transmembrane domain"/>
    <property type="match status" value="1"/>
</dbReference>
<dbReference type="InterPro" id="IPR003439">
    <property type="entry name" value="ABC_transporter-like_ATP-bd"/>
</dbReference>
<keyword evidence="15" id="KW-1185">Reference proteome</keyword>
<evidence type="ECO:0000256" key="3">
    <source>
        <dbReference type="ARBA" id="ARBA00022448"/>
    </source>
</evidence>
<dbReference type="Proteomes" id="UP000001542">
    <property type="component" value="Unassembled WGS sequence"/>
</dbReference>
<proteinExistence type="inferred from homology"/>
<feature type="compositionally biased region" description="Basic and acidic residues" evidence="10">
    <location>
        <begin position="660"/>
        <end position="684"/>
    </location>
</feature>
<dbReference type="GO" id="GO:0005743">
    <property type="term" value="C:mitochondrial inner membrane"/>
    <property type="evidence" value="ECO:0000318"/>
    <property type="project" value="GO_Central"/>
</dbReference>
<dbReference type="CDD" id="cd18577">
    <property type="entry name" value="ABC_6TM_Pgp_ABCB1_D1_like"/>
    <property type="match status" value="1"/>
</dbReference>
<keyword evidence="7" id="KW-1278">Translocase</keyword>
<evidence type="ECO:0000256" key="9">
    <source>
        <dbReference type="ARBA" id="ARBA00023136"/>
    </source>
</evidence>
<dbReference type="InterPro" id="IPR011527">
    <property type="entry name" value="ABC1_TM_dom"/>
</dbReference>
<dbReference type="VEuPathDB" id="TrichDB:TVAGG3_0462380"/>
<dbReference type="InterPro" id="IPR003593">
    <property type="entry name" value="AAA+_ATPase"/>
</dbReference>
<evidence type="ECO:0000256" key="4">
    <source>
        <dbReference type="ARBA" id="ARBA00022692"/>
    </source>
</evidence>
<dbReference type="FunFam" id="3.40.50.300:FF:000140">
    <property type="entry name" value="Lipid A export ATP-binding/permease protein MsbA"/>
    <property type="match status" value="1"/>
</dbReference>
<feature type="transmembrane region" description="Helical" evidence="11">
    <location>
        <begin position="200"/>
        <end position="221"/>
    </location>
</feature>
<dbReference type="VEuPathDB" id="TrichDB:TVAG_078520"/>
<dbReference type="GO" id="GO:0016887">
    <property type="term" value="F:ATP hydrolysis activity"/>
    <property type="evidence" value="ECO:0007669"/>
    <property type="project" value="InterPro"/>
</dbReference>
<dbReference type="SUPFAM" id="SSF52540">
    <property type="entry name" value="P-loop containing nucleoside triphosphate hydrolases"/>
    <property type="match status" value="1"/>
</dbReference>
<evidence type="ECO:0000256" key="10">
    <source>
        <dbReference type="SAM" id="MobiDB-lite"/>
    </source>
</evidence>
<reference evidence="14" key="1">
    <citation type="submission" date="2006-10" db="EMBL/GenBank/DDBJ databases">
        <authorList>
            <person name="Amadeo P."/>
            <person name="Zhao Q."/>
            <person name="Wortman J."/>
            <person name="Fraser-Liggett C."/>
            <person name="Carlton J."/>
        </authorList>
    </citation>
    <scope>NUCLEOTIDE SEQUENCE</scope>
    <source>
        <strain evidence="14">G3</strain>
    </source>
</reference>